<dbReference type="GO" id="GO:0003700">
    <property type="term" value="F:DNA-binding transcription factor activity"/>
    <property type="evidence" value="ECO:0007669"/>
    <property type="project" value="TreeGrafter"/>
</dbReference>
<sequence length="363" mass="38659">MATIYDVARKAGVSPKTVSRVLNADAPVRAETQDSVRAAIDELGYVPSSAARAMRSSRSGLVGLITGAITEQNADDRPGGLPEIVILRGIQRGLARAGLTPLITDTGGRADAAPDLMRTFAEHRVEGMFYVATRHMEVDLPPARDRKGAALPLVLVNCHDNGANPAILPDETALQRAITARVIAAGHARVAYLTLATALAATPPRVAGFRQARAEAGLPDDPDTIVEADLPYDDPPAERACLARALDRVLALPDRPTALMCGNDRMALRLYKMLRDRGLRVPRDISVAGFDNYRVLAETLDPALTTMELPYAAMGARAAELMVETLRRPPGPPGERTSSPGDPILVGGKVCWRDSVATRTAGS</sequence>
<feature type="domain" description="HTH lacI-type" evidence="6">
    <location>
        <begin position="2"/>
        <end position="56"/>
    </location>
</feature>
<keyword evidence="2" id="KW-0805">Transcription regulation</keyword>
<evidence type="ECO:0000256" key="3">
    <source>
        <dbReference type="ARBA" id="ARBA00023125"/>
    </source>
</evidence>
<evidence type="ECO:0000256" key="1">
    <source>
        <dbReference type="ARBA" id="ARBA00022491"/>
    </source>
</evidence>
<dbReference type="PANTHER" id="PTHR30146:SF148">
    <property type="entry name" value="HTH-TYPE TRANSCRIPTIONAL REPRESSOR PURR-RELATED"/>
    <property type="match status" value="1"/>
</dbReference>
<dbReference type="PROSITE" id="PS50932">
    <property type="entry name" value="HTH_LACI_2"/>
    <property type="match status" value="1"/>
</dbReference>
<dbReference type="InterPro" id="IPR046335">
    <property type="entry name" value="LacI/GalR-like_sensor"/>
</dbReference>
<dbReference type="Pfam" id="PF13377">
    <property type="entry name" value="Peripla_BP_3"/>
    <property type="match status" value="1"/>
</dbReference>
<dbReference type="CDD" id="cd06288">
    <property type="entry name" value="PBP1_sucrose_transcription_regulator"/>
    <property type="match status" value="1"/>
</dbReference>
<evidence type="ECO:0000313" key="7">
    <source>
        <dbReference type="EMBL" id="SHI98763.1"/>
    </source>
</evidence>
<dbReference type="SUPFAM" id="SSF53822">
    <property type="entry name" value="Periplasmic binding protein-like I"/>
    <property type="match status" value="1"/>
</dbReference>
<gene>
    <name evidence="7" type="ORF">SAMN05444417_2398</name>
</gene>
<dbReference type="Gene3D" id="3.40.50.2300">
    <property type="match status" value="2"/>
</dbReference>
<keyword evidence="3" id="KW-0238">DNA-binding</keyword>
<dbReference type="InterPro" id="IPR010982">
    <property type="entry name" value="Lambda_DNA-bd_dom_sf"/>
</dbReference>
<evidence type="ECO:0000259" key="6">
    <source>
        <dbReference type="PROSITE" id="PS50932"/>
    </source>
</evidence>
<dbReference type="PANTHER" id="PTHR30146">
    <property type="entry name" value="LACI-RELATED TRANSCRIPTIONAL REPRESSOR"/>
    <property type="match status" value="1"/>
</dbReference>
<feature type="region of interest" description="Disordered" evidence="5">
    <location>
        <begin position="327"/>
        <end position="347"/>
    </location>
</feature>
<organism evidence="7 8">
    <name type="scientific">Wenxinia saemankumensis</name>
    <dbReference type="NCBI Taxonomy" id="1447782"/>
    <lineage>
        <taxon>Bacteria</taxon>
        <taxon>Pseudomonadati</taxon>
        <taxon>Pseudomonadota</taxon>
        <taxon>Alphaproteobacteria</taxon>
        <taxon>Rhodobacterales</taxon>
        <taxon>Roseobacteraceae</taxon>
        <taxon>Wenxinia</taxon>
    </lineage>
</organism>
<reference evidence="7 8" key="1">
    <citation type="submission" date="2016-11" db="EMBL/GenBank/DDBJ databases">
        <authorList>
            <person name="Jaros S."/>
            <person name="Januszkiewicz K."/>
            <person name="Wedrychowicz H."/>
        </authorList>
    </citation>
    <scope>NUCLEOTIDE SEQUENCE [LARGE SCALE GENOMIC DNA]</scope>
    <source>
        <strain evidence="7 8">DSM 100565</strain>
    </source>
</reference>
<dbReference type="InterPro" id="IPR000843">
    <property type="entry name" value="HTH_LacI"/>
</dbReference>
<proteinExistence type="predicted"/>
<dbReference type="Proteomes" id="UP000184292">
    <property type="component" value="Unassembled WGS sequence"/>
</dbReference>
<dbReference type="Pfam" id="PF00356">
    <property type="entry name" value="LacI"/>
    <property type="match status" value="1"/>
</dbReference>
<dbReference type="Gene3D" id="1.10.260.40">
    <property type="entry name" value="lambda repressor-like DNA-binding domains"/>
    <property type="match status" value="1"/>
</dbReference>
<accession>A0A1M6FM80</accession>
<evidence type="ECO:0000256" key="5">
    <source>
        <dbReference type="SAM" id="MobiDB-lite"/>
    </source>
</evidence>
<keyword evidence="8" id="KW-1185">Reference proteome</keyword>
<keyword evidence="1" id="KW-0678">Repressor</keyword>
<dbReference type="CDD" id="cd01392">
    <property type="entry name" value="HTH_LacI"/>
    <property type="match status" value="1"/>
</dbReference>
<dbReference type="AlphaFoldDB" id="A0A1M6FM80"/>
<dbReference type="PRINTS" id="PR00036">
    <property type="entry name" value="HTHLACI"/>
</dbReference>
<dbReference type="PROSITE" id="PS00356">
    <property type="entry name" value="HTH_LACI_1"/>
    <property type="match status" value="1"/>
</dbReference>
<evidence type="ECO:0000256" key="2">
    <source>
        <dbReference type="ARBA" id="ARBA00023015"/>
    </source>
</evidence>
<dbReference type="InterPro" id="IPR028082">
    <property type="entry name" value="Peripla_BP_I"/>
</dbReference>
<name>A0A1M6FM80_9RHOB</name>
<dbReference type="SUPFAM" id="SSF47413">
    <property type="entry name" value="lambda repressor-like DNA-binding domains"/>
    <property type="match status" value="1"/>
</dbReference>
<dbReference type="RefSeq" id="WP_073330665.1">
    <property type="nucleotide sequence ID" value="NZ_FQYO01000004.1"/>
</dbReference>
<protein>
    <submittedName>
        <fullName evidence="7">Transcriptional regulator, LacI family</fullName>
    </submittedName>
</protein>
<dbReference type="SMART" id="SM00354">
    <property type="entry name" value="HTH_LACI"/>
    <property type="match status" value="1"/>
</dbReference>
<keyword evidence="4" id="KW-0804">Transcription</keyword>
<dbReference type="OrthoDB" id="60111at2"/>
<dbReference type="STRING" id="1447782.SAMN05444417_2398"/>
<evidence type="ECO:0000313" key="8">
    <source>
        <dbReference type="Proteomes" id="UP000184292"/>
    </source>
</evidence>
<dbReference type="EMBL" id="FQYO01000004">
    <property type="protein sequence ID" value="SHI98763.1"/>
    <property type="molecule type" value="Genomic_DNA"/>
</dbReference>
<evidence type="ECO:0000256" key="4">
    <source>
        <dbReference type="ARBA" id="ARBA00023163"/>
    </source>
</evidence>
<dbReference type="GO" id="GO:0000976">
    <property type="term" value="F:transcription cis-regulatory region binding"/>
    <property type="evidence" value="ECO:0007669"/>
    <property type="project" value="TreeGrafter"/>
</dbReference>